<keyword evidence="2 6" id="KW-0819">tRNA processing</keyword>
<keyword evidence="3 6" id="KW-0413">Isomerase</keyword>
<dbReference type="NCBIfam" id="TIGR00425">
    <property type="entry name" value="CBF5"/>
    <property type="match status" value="1"/>
</dbReference>
<accession>B8D5U2</accession>
<evidence type="ECO:0000313" key="10">
    <source>
        <dbReference type="Proteomes" id="UP000006903"/>
    </source>
</evidence>
<dbReference type="SUPFAM" id="SSF55120">
    <property type="entry name" value="Pseudouridine synthase"/>
    <property type="match status" value="1"/>
</dbReference>
<feature type="domain" description="Dyskerin-like" evidence="8">
    <location>
        <begin position="20"/>
        <end position="68"/>
    </location>
</feature>
<feature type="domain" description="PUA" evidence="7">
    <location>
        <begin position="256"/>
        <end position="330"/>
    </location>
</feature>
<dbReference type="InterPro" id="IPR036974">
    <property type="entry name" value="PUA_sf"/>
</dbReference>
<dbReference type="InterPro" id="IPR020103">
    <property type="entry name" value="PsdUridine_synth_cat_dom_sf"/>
</dbReference>
<proteinExistence type="inferred from homology"/>
<comment type="function">
    <text evidence="4 6">Could be responsible for synthesis of pseudouridine from uracil-55 in the psi GC loop of transfer RNAs.</text>
</comment>
<sequence>MDLVEKGLSFIDYITARAGYRNEWIVLRDAETSPDHGVLPYERKVNDHINYGVINLDKPPGPTSHEVVAWVKKMFNLEKAGHGGTLDPKVTGVLPIGLANSTKVIGNVIHSVKEYVMVIQLHGDARESSVKMVVEYFKGDIYQKPPLRSSVKRSIRVRRIYEIELLEIRDRFILVRVLSDPGTYMRKLAHDIGLMLGTGAHMRELRRTRTGPYREDETLVRLQDISEALALWRSSGDERYIRRIILPVETSIAHLPKIMILDTAVDAIAHGANLAVPGIARLTSNVERNKTVAILTLKGELVALGTALYSAKEIAGMKKGVVARTRRVVMPTGIYPPAWRKGQPG</sequence>
<dbReference type="GO" id="GO:0003723">
    <property type="term" value="F:RNA binding"/>
    <property type="evidence" value="ECO:0007669"/>
    <property type="project" value="InterPro"/>
</dbReference>
<reference evidence="9 10" key="1">
    <citation type="journal article" date="2009" name="J. Bacteriol.">
        <title>Complete genome sequence of the anaerobic, protein-degrading hyperthermophilic crenarchaeon Desulfurococcus kamchatkensis.</title>
        <authorList>
            <person name="Ravin N.V."/>
            <person name="Mardanov A.V."/>
            <person name="Beletsky A.V."/>
            <person name="Kublanov I.V."/>
            <person name="Kolganova T.V."/>
            <person name="Lebedinsky A.V."/>
            <person name="Chernyh N.A."/>
            <person name="Bonch-Osmolovskaya E.A."/>
            <person name="Skryabin K.G."/>
        </authorList>
    </citation>
    <scope>NUCLEOTIDE SEQUENCE [LARGE SCALE GENOMIC DNA]</scope>
    <source>
        <strain evidence="10">DSM 18924 / JCM 16383 / VKM B-2413 / 1221n</strain>
    </source>
</reference>
<dbReference type="InterPro" id="IPR004802">
    <property type="entry name" value="tRNA_PsdUridine_synth_B_fam"/>
</dbReference>
<dbReference type="SMART" id="SM00359">
    <property type="entry name" value="PUA"/>
    <property type="match status" value="1"/>
</dbReference>
<dbReference type="Pfam" id="PF01509">
    <property type="entry name" value="TruB_N"/>
    <property type="match status" value="1"/>
</dbReference>
<dbReference type="Pfam" id="PF01472">
    <property type="entry name" value="PUA"/>
    <property type="match status" value="1"/>
</dbReference>
<dbReference type="CDD" id="cd21148">
    <property type="entry name" value="PUA_Cbf5"/>
    <property type="match status" value="1"/>
</dbReference>
<evidence type="ECO:0000256" key="5">
    <source>
        <dbReference type="ARBA" id="ARBA00060775"/>
    </source>
</evidence>
<dbReference type="InterPro" id="IPR026326">
    <property type="entry name" value="TruB_arch"/>
</dbReference>
<dbReference type="Gene3D" id="2.30.130.10">
    <property type="entry name" value="PUA domain"/>
    <property type="match status" value="1"/>
</dbReference>
<dbReference type="GO" id="GO:0031119">
    <property type="term" value="P:tRNA pseudouridine synthesis"/>
    <property type="evidence" value="ECO:0007669"/>
    <property type="project" value="UniProtKB-UniRule"/>
</dbReference>
<dbReference type="eggNOG" id="arCOG00987">
    <property type="taxonomic scope" value="Archaea"/>
</dbReference>
<comment type="catalytic activity">
    <reaction evidence="1 6">
        <text>uridine(55) in tRNA = pseudouridine(55) in tRNA</text>
        <dbReference type="Rhea" id="RHEA:42532"/>
        <dbReference type="Rhea" id="RHEA-COMP:10101"/>
        <dbReference type="Rhea" id="RHEA-COMP:10102"/>
        <dbReference type="ChEBI" id="CHEBI:65314"/>
        <dbReference type="ChEBI" id="CHEBI:65315"/>
        <dbReference type="EC" id="5.4.99.25"/>
    </reaction>
</comment>
<dbReference type="GO" id="GO:0000495">
    <property type="term" value="P:box H/ACA sno(s)RNA 3'-end processing"/>
    <property type="evidence" value="ECO:0007669"/>
    <property type="project" value="TreeGrafter"/>
</dbReference>
<dbReference type="PANTHER" id="PTHR23127">
    <property type="entry name" value="CENTROMERE/MICROTUBULE BINDING PROTEIN CBF5"/>
    <property type="match status" value="1"/>
</dbReference>
<dbReference type="InterPro" id="IPR032819">
    <property type="entry name" value="TruB_C"/>
</dbReference>
<dbReference type="InterPro" id="IPR002478">
    <property type="entry name" value="PUA"/>
</dbReference>
<dbReference type="Pfam" id="PF16198">
    <property type="entry name" value="TruB_C_2"/>
    <property type="match status" value="1"/>
</dbReference>
<dbReference type="Proteomes" id="UP000006903">
    <property type="component" value="Chromosome"/>
</dbReference>
<dbReference type="SUPFAM" id="SSF88697">
    <property type="entry name" value="PUA domain-like"/>
    <property type="match status" value="1"/>
</dbReference>
<dbReference type="KEGG" id="dka:DKAM_1147"/>
<comment type="similarity">
    <text evidence="5 6">Belongs to the pseudouridine synthase TruB family. Type 2 subfamily.</text>
</comment>
<organism evidence="9 10">
    <name type="scientific">Desulfurococcus amylolyticus (strain DSM 18924 / JCM 16383 / VKM B-2413 / 1221n)</name>
    <name type="common">Desulfurococcus kamchatkensis</name>
    <dbReference type="NCBI Taxonomy" id="490899"/>
    <lineage>
        <taxon>Archaea</taxon>
        <taxon>Thermoproteota</taxon>
        <taxon>Thermoprotei</taxon>
        <taxon>Desulfurococcales</taxon>
        <taxon>Desulfurococcaceae</taxon>
        <taxon>Desulfurococcus</taxon>
    </lineage>
</organism>
<dbReference type="GO" id="GO:0160148">
    <property type="term" value="F:tRNA pseudouridine(55) synthase activity"/>
    <property type="evidence" value="ECO:0007669"/>
    <property type="project" value="UniProtKB-EC"/>
</dbReference>
<protein>
    <recommendedName>
        <fullName evidence="6">Probable tRNA pseudouridine synthase B</fullName>
        <ecNumber evidence="6">5.4.99.25</ecNumber>
    </recommendedName>
    <alternativeName>
        <fullName evidence="6">tRNA pseudouridine(55) synthase</fullName>
        <shortName evidence="6">Psi55 synthase</shortName>
    </alternativeName>
    <alternativeName>
        <fullName evidence="6">tRNA pseudouridylate synthase</fullName>
    </alternativeName>
    <alternativeName>
        <fullName evidence="6">tRNA-uridine isomerase</fullName>
    </alternativeName>
</protein>
<evidence type="ECO:0000256" key="6">
    <source>
        <dbReference type="HAMAP-Rule" id="MF_01081"/>
    </source>
</evidence>
<dbReference type="InterPro" id="IPR002501">
    <property type="entry name" value="PsdUridine_synth_N"/>
</dbReference>
<dbReference type="NCBIfam" id="NF003280">
    <property type="entry name" value="PRK04270.1"/>
    <property type="match status" value="1"/>
</dbReference>
<dbReference type="InterPro" id="IPR004521">
    <property type="entry name" value="Uncharacterised_CHP00451"/>
</dbReference>
<evidence type="ECO:0000259" key="8">
    <source>
        <dbReference type="SMART" id="SM01136"/>
    </source>
</evidence>
<dbReference type="Pfam" id="PF08068">
    <property type="entry name" value="DKCLD"/>
    <property type="match status" value="1"/>
</dbReference>
<dbReference type="FunFam" id="3.30.2350.10:FF:000001">
    <property type="entry name" value="H/ACA ribonucleoprotein complex subunit CBF5"/>
    <property type="match status" value="1"/>
</dbReference>
<dbReference type="HAMAP" id="MF_01081">
    <property type="entry name" value="TruB_arch"/>
    <property type="match status" value="1"/>
</dbReference>
<feature type="active site" description="Nucleophile" evidence="6">
    <location>
        <position position="87"/>
    </location>
</feature>
<dbReference type="GO" id="GO:1990481">
    <property type="term" value="P:mRNA pseudouridine synthesis"/>
    <property type="evidence" value="ECO:0007669"/>
    <property type="project" value="TreeGrafter"/>
</dbReference>
<dbReference type="PROSITE" id="PS50890">
    <property type="entry name" value="PUA"/>
    <property type="match status" value="1"/>
</dbReference>
<evidence type="ECO:0000256" key="3">
    <source>
        <dbReference type="ARBA" id="ARBA00023235"/>
    </source>
</evidence>
<dbReference type="AlphaFoldDB" id="B8D5U2"/>
<evidence type="ECO:0000259" key="7">
    <source>
        <dbReference type="SMART" id="SM00359"/>
    </source>
</evidence>
<dbReference type="GO" id="GO:0031118">
    <property type="term" value="P:rRNA pseudouridine synthesis"/>
    <property type="evidence" value="ECO:0007669"/>
    <property type="project" value="TreeGrafter"/>
</dbReference>
<evidence type="ECO:0000256" key="4">
    <source>
        <dbReference type="ARBA" id="ARBA00060072"/>
    </source>
</evidence>
<dbReference type="Gene3D" id="3.30.2350.10">
    <property type="entry name" value="Pseudouridine synthase"/>
    <property type="match status" value="1"/>
</dbReference>
<name>B8D5U2_DESA1</name>
<dbReference type="SMART" id="SM01136">
    <property type="entry name" value="DKCLD"/>
    <property type="match status" value="1"/>
</dbReference>
<evidence type="ECO:0000256" key="2">
    <source>
        <dbReference type="ARBA" id="ARBA00022694"/>
    </source>
</evidence>
<dbReference type="InterPro" id="IPR012960">
    <property type="entry name" value="Dyskerin-like"/>
</dbReference>
<dbReference type="InterPro" id="IPR015947">
    <property type="entry name" value="PUA-like_sf"/>
</dbReference>
<dbReference type="EC" id="5.4.99.25" evidence="6"/>
<dbReference type="HOGENOM" id="CLU_174504_0_0_2"/>
<dbReference type="NCBIfam" id="TIGR00451">
    <property type="entry name" value="unchar_dom_2"/>
    <property type="match status" value="1"/>
</dbReference>
<evidence type="ECO:0000256" key="1">
    <source>
        <dbReference type="ARBA" id="ARBA00000385"/>
    </source>
</evidence>
<evidence type="ECO:0000313" key="9">
    <source>
        <dbReference type="EMBL" id="ACL11473.1"/>
    </source>
</evidence>
<dbReference type="GO" id="GO:0031120">
    <property type="term" value="P:snRNA pseudouridine synthesis"/>
    <property type="evidence" value="ECO:0007669"/>
    <property type="project" value="TreeGrafter"/>
</dbReference>
<dbReference type="EMBL" id="CP001140">
    <property type="protein sequence ID" value="ACL11473.1"/>
    <property type="molecule type" value="Genomic_DNA"/>
</dbReference>
<gene>
    <name evidence="6" type="primary">truB</name>
    <name evidence="9" type="ordered locus">DKAM_1147</name>
</gene>
<dbReference type="PANTHER" id="PTHR23127:SF0">
    <property type="entry name" value="H_ACA RIBONUCLEOPROTEIN COMPLEX SUBUNIT DKC1"/>
    <property type="match status" value="1"/>
</dbReference>
<dbReference type="STRING" id="490899.DKAM_1147"/>